<sequence>MLQFYSASTSIVNSRRAITECLENALEGEPNLECDLIIIYTAMGHNFKELLSEAKRLSPNARIIGCTGAGVIGKEGPNETLKALAIMAMKGTKEEFAVACSKTIKNMDTYETGVRMAQDLKRIN</sequence>
<dbReference type="Pfam" id="PF08495">
    <property type="entry name" value="FIST"/>
    <property type="match status" value="1"/>
</dbReference>
<feature type="non-terminal residue" evidence="2">
    <location>
        <position position="124"/>
    </location>
</feature>
<reference evidence="2" key="1">
    <citation type="journal article" date="2014" name="Front. Microbiol.">
        <title>High frequency of phylogenetically diverse reductive dehalogenase-homologous genes in deep subseafloor sedimentary metagenomes.</title>
        <authorList>
            <person name="Kawai M."/>
            <person name="Futagami T."/>
            <person name="Toyoda A."/>
            <person name="Takaki Y."/>
            <person name="Nishi S."/>
            <person name="Hori S."/>
            <person name="Arai W."/>
            <person name="Tsubouchi T."/>
            <person name="Morono Y."/>
            <person name="Uchiyama I."/>
            <person name="Ito T."/>
            <person name="Fujiyama A."/>
            <person name="Inagaki F."/>
            <person name="Takami H."/>
        </authorList>
    </citation>
    <scope>NUCLEOTIDE SEQUENCE</scope>
    <source>
        <strain evidence="2">Expedition CK06-06</strain>
    </source>
</reference>
<accession>X1N1I2</accession>
<dbReference type="InterPro" id="IPR013702">
    <property type="entry name" value="FIST_domain_N"/>
</dbReference>
<dbReference type="AlphaFoldDB" id="X1N1I2"/>
<protein>
    <recommendedName>
        <fullName evidence="1">FIST domain-containing protein</fullName>
    </recommendedName>
</protein>
<dbReference type="EMBL" id="BARV01030133">
    <property type="protein sequence ID" value="GAI37872.1"/>
    <property type="molecule type" value="Genomic_DNA"/>
</dbReference>
<name>X1N1I2_9ZZZZ</name>
<proteinExistence type="predicted"/>
<organism evidence="2">
    <name type="scientific">marine sediment metagenome</name>
    <dbReference type="NCBI Taxonomy" id="412755"/>
    <lineage>
        <taxon>unclassified sequences</taxon>
        <taxon>metagenomes</taxon>
        <taxon>ecological metagenomes</taxon>
    </lineage>
</organism>
<evidence type="ECO:0000313" key="2">
    <source>
        <dbReference type="EMBL" id="GAI37872.1"/>
    </source>
</evidence>
<evidence type="ECO:0000259" key="1">
    <source>
        <dbReference type="Pfam" id="PF08495"/>
    </source>
</evidence>
<feature type="domain" description="FIST" evidence="1">
    <location>
        <begin position="35"/>
        <end position="120"/>
    </location>
</feature>
<gene>
    <name evidence="2" type="ORF">S06H3_47912</name>
</gene>
<comment type="caution">
    <text evidence="2">The sequence shown here is derived from an EMBL/GenBank/DDBJ whole genome shotgun (WGS) entry which is preliminary data.</text>
</comment>